<dbReference type="GeneID" id="60759874"/>
<dbReference type="AlphaFoldDB" id="A0AAC9CCL4"/>
<dbReference type="EMBL" id="CP010992">
    <property type="protein sequence ID" value="AMO20207.1"/>
    <property type="molecule type" value="Genomic_DNA"/>
</dbReference>
<evidence type="ECO:0000313" key="6">
    <source>
        <dbReference type="EMBL" id="AMO20906.1"/>
    </source>
</evidence>
<organism evidence="1 8">
    <name type="scientific">Flavobacterium columnare</name>
    <dbReference type="NCBI Taxonomy" id="996"/>
    <lineage>
        <taxon>Bacteria</taxon>
        <taxon>Pseudomonadati</taxon>
        <taxon>Bacteroidota</taxon>
        <taxon>Flavobacteriia</taxon>
        <taxon>Flavobacteriales</taxon>
        <taxon>Flavobacteriaceae</taxon>
        <taxon>Flavobacterium</taxon>
    </lineage>
</organism>
<dbReference type="Pfam" id="PF13384">
    <property type="entry name" value="HTH_23"/>
    <property type="match status" value="1"/>
</dbReference>
<evidence type="ECO:0000313" key="7">
    <source>
        <dbReference type="EMBL" id="AMO21304.1"/>
    </source>
</evidence>
<reference evidence="1" key="2">
    <citation type="submission" date="2019-05" db="EMBL/GenBank/DDBJ databases">
        <title>Flavobacterium columnare strain B185, complete genome.</title>
        <authorList>
            <person name="Sundberg L.-R."/>
            <person name="Papponen P."/>
            <person name="Laanto E."/>
        </authorList>
    </citation>
    <scope>NUCLEOTIDE SEQUENCE</scope>
    <source>
        <strain evidence="1">B185</strain>
    </source>
</reference>
<proteinExistence type="predicted"/>
<evidence type="ECO:0000313" key="4">
    <source>
        <dbReference type="EMBL" id="AMO20443.1"/>
    </source>
</evidence>
<name>A0AAC9CCL4_9FLAO</name>
<reference evidence="8" key="1">
    <citation type="submission" date="2016-03" db="EMBL/GenBank/DDBJ databases">
        <title>Flavobacterium columnare strain B185, complete genome.</title>
        <authorList>
            <person name="Sundberg L.-R."/>
            <person name="Papponen P."/>
            <person name="Laanto E."/>
        </authorList>
    </citation>
    <scope>NUCLEOTIDE SEQUENCE [LARGE SCALE GENOMIC DNA]</scope>
    <source>
        <strain evidence="2 8">B185</strain>
    </source>
</reference>
<dbReference type="EMBL" id="CP010992">
    <property type="protein sequence ID" value="AMO20906.1"/>
    <property type="molecule type" value="Genomic_DNA"/>
</dbReference>
<dbReference type="SUPFAM" id="SSF46689">
    <property type="entry name" value="Homeodomain-like"/>
    <property type="match status" value="1"/>
</dbReference>
<evidence type="ECO:0000313" key="5">
    <source>
        <dbReference type="EMBL" id="AMO20623.1"/>
    </source>
</evidence>
<accession>A0AAC9CCL4</accession>
<dbReference type="EMBL" id="CP010992">
    <property type="protein sequence ID" value="AMO20623.1"/>
    <property type="molecule type" value="Genomic_DNA"/>
</dbReference>
<dbReference type="EMBL" id="CP010992">
    <property type="protein sequence ID" value="AMO20443.1"/>
    <property type="molecule type" value="Genomic_DNA"/>
</dbReference>
<dbReference type="RefSeq" id="WP_014164400.1">
    <property type="nucleotide sequence ID" value="NZ_CP010992.1"/>
</dbReference>
<protein>
    <submittedName>
        <fullName evidence="1">Helix-turn-helix domain-containing protein</fullName>
    </submittedName>
</protein>
<evidence type="ECO:0000313" key="2">
    <source>
        <dbReference type="EMBL" id="AMO20207.1"/>
    </source>
</evidence>
<dbReference type="EMBL" id="CP010992">
    <property type="protein sequence ID" value="AMO21304.1"/>
    <property type="molecule type" value="Genomic_DNA"/>
</dbReference>
<dbReference type="EMBL" id="CP010992">
    <property type="protein sequence ID" value="AMO19358.1"/>
    <property type="molecule type" value="Genomic_DNA"/>
</dbReference>
<gene>
    <name evidence="1" type="ORF">UN65_02465</name>
    <name evidence="2" type="ORF">UN65_07525</name>
    <name evidence="3" type="ORF">UN65_08135</name>
    <name evidence="4" type="ORF">UN65_08925</name>
    <name evidence="5" type="ORF">UN65_10010</name>
    <name evidence="6" type="ORF">UN65_11710</name>
    <name evidence="7" type="ORF">UN65_14135</name>
</gene>
<dbReference type="OMA" id="RITIHRW"/>
<evidence type="ECO:0000313" key="8">
    <source>
        <dbReference type="Proteomes" id="UP000304840"/>
    </source>
</evidence>
<dbReference type="InterPro" id="IPR009057">
    <property type="entry name" value="Homeodomain-like_sf"/>
</dbReference>
<evidence type="ECO:0000313" key="3">
    <source>
        <dbReference type="EMBL" id="AMO20313.1"/>
    </source>
</evidence>
<sequence>MPKKIQIVINEDLDFLEKLLVKTTASLKKDRVKTLILIKKGKYVYYSDIAKKLGRTEKTVRVWVQDYLKKGISEMLCVRSGGNNTKQISDKMAKSIEQKLTDPKTTITSYIELLKLLEAELNETVNYGALYAHCRRKHQSKLKIARKSHYKKDENAEAFFKKPCK</sequence>
<dbReference type="EMBL" id="CP010992">
    <property type="protein sequence ID" value="AMO20313.1"/>
    <property type="molecule type" value="Genomic_DNA"/>
</dbReference>
<dbReference type="Proteomes" id="UP000304840">
    <property type="component" value="Chromosome"/>
</dbReference>
<reference evidence="1 8" key="3">
    <citation type="submission" date="2019-05" db="EMBL/GenBank/DDBJ databases">
        <authorList>
            <person name="Ravantti J.J."/>
        </authorList>
    </citation>
    <scope>NUCLEOTIDE SEQUENCE [LARGE SCALE GENOMIC DNA]</scope>
    <source>
        <strain evidence="1 8">B185</strain>
    </source>
</reference>
<evidence type="ECO:0000313" key="1">
    <source>
        <dbReference type="EMBL" id="AMO19358.1"/>
    </source>
</evidence>